<keyword evidence="4 6" id="KW-0378">Hydrolase</keyword>
<evidence type="ECO:0000256" key="5">
    <source>
        <dbReference type="ARBA" id="ARBA00023295"/>
    </source>
</evidence>
<dbReference type="EMBL" id="JARH01001046">
    <property type="protein sequence ID" value="EXF73821.1"/>
    <property type="molecule type" value="Genomic_DNA"/>
</dbReference>
<evidence type="ECO:0000256" key="6">
    <source>
        <dbReference type="RuleBase" id="RU361192"/>
    </source>
</evidence>
<dbReference type="InterPro" id="IPR011683">
    <property type="entry name" value="Glyco_hydro_53"/>
</dbReference>
<dbReference type="HOGENOM" id="CLU_011259_0_0_1"/>
<dbReference type="AlphaFoldDB" id="A0A010R0P0"/>
<dbReference type="Pfam" id="PF07745">
    <property type="entry name" value="Glyco_hydro_53"/>
    <property type="match status" value="1"/>
</dbReference>
<evidence type="ECO:0000313" key="7">
    <source>
        <dbReference type="EMBL" id="EXF73821.1"/>
    </source>
</evidence>
<dbReference type="InterPro" id="IPR017853">
    <property type="entry name" value="GH"/>
</dbReference>
<organism evidence="7 8">
    <name type="scientific">Colletotrichum fioriniae PJ7</name>
    <dbReference type="NCBI Taxonomy" id="1445577"/>
    <lineage>
        <taxon>Eukaryota</taxon>
        <taxon>Fungi</taxon>
        <taxon>Dikarya</taxon>
        <taxon>Ascomycota</taxon>
        <taxon>Pezizomycotina</taxon>
        <taxon>Sordariomycetes</taxon>
        <taxon>Hypocreomycetidae</taxon>
        <taxon>Glomerellales</taxon>
        <taxon>Glomerellaceae</taxon>
        <taxon>Colletotrichum</taxon>
        <taxon>Colletotrichum acutatum species complex</taxon>
    </lineage>
</organism>
<dbReference type="PANTHER" id="PTHR34983:SF1">
    <property type="entry name" value="ARABINOGALACTAN ENDO-BETA-1,4-GALACTANASE A"/>
    <property type="match status" value="1"/>
</dbReference>
<evidence type="ECO:0000256" key="1">
    <source>
        <dbReference type="ARBA" id="ARBA00001695"/>
    </source>
</evidence>
<dbReference type="GO" id="GO:0045490">
    <property type="term" value="P:pectin catabolic process"/>
    <property type="evidence" value="ECO:0007669"/>
    <property type="project" value="TreeGrafter"/>
</dbReference>
<protein>
    <recommendedName>
        <fullName evidence="3 6">Arabinogalactan endo-beta-1,4-galactanase</fullName>
        <ecNumber evidence="3 6">3.2.1.89</ecNumber>
    </recommendedName>
</protein>
<proteinExistence type="inferred from homology"/>
<accession>A0A010R0P0</accession>
<reference evidence="7 8" key="1">
    <citation type="submission" date="2014-02" db="EMBL/GenBank/DDBJ databases">
        <title>The genome sequence of Colletotrichum fioriniae PJ7.</title>
        <authorList>
            <person name="Baroncelli R."/>
            <person name="Thon M.R."/>
        </authorList>
    </citation>
    <scope>NUCLEOTIDE SEQUENCE [LARGE SCALE GENOMIC DNA]</scope>
    <source>
        <strain evidence="7 8">PJ7</strain>
    </source>
</reference>
<dbReference type="KEGG" id="cfj:CFIO01_05752"/>
<dbReference type="OrthoDB" id="110914at2759"/>
<dbReference type="PANTHER" id="PTHR34983">
    <property type="entry name" value="ARABINOGALACTAN ENDO-BETA-1,4-GALACTANASE A"/>
    <property type="match status" value="1"/>
</dbReference>
<dbReference type="GO" id="GO:0015926">
    <property type="term" value="F:glucosidase activity"/>
    <property type="evidence" value="ECO:0007669"/>
    <property type="project" value="InterPro"/>
</dbReference>
<keyword evidence="8" id="KW-1185">Reference proteome</keyword>
<comment type="catalytic activity">
    <reaction evidence="1 6">
        <text>The enzyme specifically hydrolyzes (1-&gt;4)-beta-D-galactosidic linkages in type I arabinogalactans.</text>
        <dbReference type="EC" id="3.2.1.89"/>
    </reaction>
</comment>
<comment type="caution">
    <text evidence="7">The sequence shown here is derived from an EMBL/GenBank/DDBJ whole genome shotgun (WGS) entry which is preliminary data.</text>
</comment>
<evidence type="ECO:0000313" key="8">
    <source>
        <dbReference type="Proteomes" id="UP000020467"/>
    </source>
</evidence>
<dbReference type="eggNOG" id="ENOG502QU6R">
    <property type="taxonomic scope" value="Eukaryota"/>
</dbReference>
<comment type="similarity">
    <text evidence="2 6">Belongs to the glycosyl hydrolase 53 family.</text>
</comment>
<evidence type="ECO:0000256" key="3">
    <source>
        <dbReference type="ARBA" id="ARBA00012556"/>
    </source>
</evidence>
<dbReference type="SUPFAM" id="SSF51445">
    <property type="entry name" value="(Trans)glycosidases"/>
    <property type="match status" value="1"/>
</dbReference>
<keyword evidence="5 6" id="KW-0326">Glycosidase</keyword>
<gene>
    <name evidence="7" type="ORF">CFIO01_05752</name>
</gene>
<dbReference type="GO" id="GO:0031218">
    <property type="term" value="F:arabinogalactan endo-1,4-beta-galactosidase activity"/>
    <property type="evidence" value="ECO:0007669"/>
    <property type="project" value="UniProtKB-EC"/>
</dbReference>
<sequence>MMKALFLTALAAGSAAAANLKYHGIDWSSTIVEERDKGVTYKNAQGVAKPLEEILVDAGVNMVRQRVWTVEGDYGISYNLELAKRANASGLMFGLNLHYSDGFTNPGLQDIPTGWPTAIDALEAQVTNYTAEVCAAFAAAGLYPEMITIGNEIDGGILWPTGKYDQPENLARLLHAGSAAIRASALGSTTKIVTHLAHGYDADLQDWYYDMLVKTGKFTTADWDVIAVSFYPFWSSEATFSALETALSGLATQYSKEVQVVETNWPTKCTSPDYTFPSDQLSIPLSTAGQTEYITMVADTLKKIPSATGLNYWEAAWISNAVLGSSCESNVMFDGTGKAYDSLAVFGTI</sequence>
<evidence type="ECO:0000256" key="2">
    <source>
        <dbReference type="ARBA" id="ARBA00010687"/>
    </source>
</evidence>
<feature type="signal peptide" evidence="6">
    <location>
        <begin position="1"/>
        <end position="17"/>
    </location>
</feature>
<evidence type="ECO:0000256" key="4">
    <source>
        <dbReference type="ARBA" id="ARBA00022801"/>
    </source>
</evidence>
<dbReference type="Proteomes" id="UP000020467">
    <property type="component" value="Unassembled WGS sequence"/>
</dbReference>
<dbReference type="EC" id="3.2.1.89" evidence="3 6"/>
<dbReference type="Gene3D" id="3.20.20.80">
    <property type="entry name" value="Glycosidases"/>
    <property type="match status" value="1"/>
</dbReference>
<name>A0A010R0P0_9PEZI</name>
<keyword evidence="6" id="KW-0732">Signal</keyword>
<feature type="chain" id="PRO_5005100674" description="Arabinogalactan endo-beta-1,4-galactanase" evidence="6">
    <location>
        <begin position="18"/>
        <end position="349"/>
    </location>
</feature>